<dbReference type="InterPro" id="IPR045180">
    <property type="entry name" value="La_dom_prot"/>
</dbReference>
<dbReference type="EMBL" id="JBDFQZ010000011">
    <property type="protein sequence ID" value="KAK9677940.1"/>
    <property type="molecule type" value="Genomic_DNA"/>
</dbReference>
<comment type="caution">
    <text evidence="5">The sequence shown here is derived from an EMBL/GenBank/DDBJ whole genome shotgun (WGS) entry which is preliminary data.</text>
</comment>
<feature type="compositionally biased region" description="Basic and acidic residues" evidence="3">
    <location>
        <begin position="518"/>
        <end position="529"/>
    </location>
</feature>
<feature type="compositionally biased region" description="Low complexity" evidence="3">
    <location>
        <begin position="47"/>
        <end position="60"/>
    </location>
</feature>
<evidence type="ECO:0000256" key="1">
    <source>
        <dbReference type="ARBA" id="ARBA00022884"/>
    </source>
</evidence>
<keyword evidence="1 2" id="KW-0694">RNA-binding</keyword>
<evidence type="ECO:0000313" key="5">
    <source>
        <dbReference type="EMBL" id="KAK9677940.1"/>
    </source>
</evidence>
<dbReference type="AlphaFoldDB" id="A0AAW1HND3"/>
<feature type="region of interest" description="Disordered" evidence="3">
    <location>
        <begin position="1"/>
        <end position="98"/>
    </location>
</feature>
<sequence>MAIIENESEDDRKEVSGDSHGVPNSNSPALSTTQSSLIPVSSWKPTSASESSSRHSQAKSGQYNEASKISHKHRHNRNNKGGSKRNSVPHYQVPPVPVHQVPHYQPVLQPVLSPVPIPGGYGFQPIPPPLPGYEIQPPNVGIETPVQGFIPSTDVTQNALLSPSWHYQREFGYEIQPPNAGIETPVQGFIPGTDVTQNALLSPSWHYPRDGMTQPALIGAYAGPPFFGPPPAFVGGSGFPGYNINVTGGGAPMYYIPGPPPGAIRGPFPPHFASHPPSPMPNMLSPETQKLRADIVNQIEYYFCDENLETDGHLISLMDDQGWVPVSVIADFNRVRSMSTDIPFILDAIQSSVAVEEQGDKLRKRDNWSKYVASSVKPGDVNDGLSVAATDCSASCDNLSHVSSKGDNLKVENNNKNRVDSNCPNALYDTDKRAAVGEHADSHKKMTSLQSSDHADSSSRNSNPADNQSKRTEPRRVVQGFNINDEETELTARIDDLSTNLSETIILDEELEIQRKTDEKAHKSFGRNDDGEDDEILDNERDVERPVIVTQNNSVFGNGSNVPGSTPPQNDGSSRPSSSPHGNVAGSNPPVGSLPKPFPPFQKPSHRLLEENGVKQQKYLKYHEQCLSDRKKLGIGCTQMDTLYRFWSYFLRDAFVPSMYIEFKNLALEDEAADYHYGLECLFTFYSYGLEKDFRDDVYSDFEQLALDFYKKGNLYGLEKYWAFHHYRETRDQKAPLNKNPELEKLLREEFRSTDDFSRAKLKSVVPAPDPVASS</sequence>
<feature type="domain" description="HTH La-type RNA-binding" evidence="4">
    <location>
        <begin position="285"/>
        <end position="374"/>
    </location>
</feature>
<dbReference type="InterPro" id="IPR006607">
    <property type="entry name" value="DM15"/>
</dbReference>
<dbReference type="PANTHER" id="PTHR22792:SF101">
    <property type="entry name" value="LA-RELATED PROTEIN 1A"/>
    <property type="match status" value="1"/>
</dbReference>
<proteinExistence type="predicted"/>
<dbReference type="CDD" id="cd07323">
    <property type="entry name" value="LAM"/>
    <property type="match status" value="1"/>
</dbReference>
<evidence type="ECO:0000259" key="4">
    <source>
        <dbReference type="PROSITE" id="PS50961"/>
    </source>
</evidence>
<feature type="compositionally biased region" description="Basic residues" evidence="3">
    <location>
        <begin position="69"/>
        <end position="78"/>
    </location>
</feature>
<dbReference type="SMART" id="SM00684">
    <property type="entry name" value="DM15"/>
    <property type="match status" value="3"/>
</dbReference>
<evidence type="ECO:0000313" key="6">
    <source>
        <dbReference type="Proteomes" id="UP001443914"/>
    </source>
</evidence>
<name>A0AAW1HND3_SAPOF</name>
<accession>A0AAW1HND3</accession>
<dbReference type="InterPro" id="IPR036390">
    <property type="entry name" value="WH_DNA-bd_sf"/>
</dbReference>
<evidence type="ECO:0000256" key="2">
    <source>
        <dbReference type="PROSITE-ProRule" id="PRU00332"/>
    </source>
</evidence>
<protein>
    <recommendedName>
        <fullName evidence="4">HTH La-type RNA-binding domain-containing protein</fullName>
    </recommendedName>
</protein>
<dbReference type="InterPro" id="IPR006630">
    <property type="entry name" value="La_HTH"/>
</dbReference>
<keyword evidence="6" id="KW-1185">Reference proteome</keyword>
<dbReference type="InterPro" id="IPR036388">
    <property type="entry name" value="WH-like_DNA-bd_sf"/>
</dbReference>
<dbReference type="GO" id="GO:0000339">
    <property type="term" value="F:RNA cap binding"/>
    <property type="evidence" value="ECO:0007669"/>
    <property type="project" value="InterPro"/>
</dbReference>
<dbReference type="PROSITE" id="PS50961">
    <property type="entry name" value="HTH_LA"/>
    <property type="match status" value="1"/>
</dbReference>
<feature type="region of interest" description="Disordered" evidence="3">
    <location>
        <begin position="401"/>
        <end position="484"/>
    </location>
</feature>
<feature type="region of interest" description="Disordered" evidence="3">
    <location>
        <begin position="518"/>
        <end position="605"/>
    </location>
</feature>
<gene>
    <name evidence="5" type="ORF">RND81_11G177000</name>
</gene>
<dbReference type="GO" id="GO:0048255">
    <property type="term" value="P:mRNA stabilization"/>
    <property type="evidence" value="ECO:0007669"/>
    <property type="project" value="InterPro"/>
</dbReference>
<dbReference type="PANTHER" id="PTHR22792">
    <property type="entry name" value="LUPUS LA PROTEIN-RELATED"/>
    <property type="match status" value="1"/>
</dbReference>
<dbReference type="Pfam" id="PF21071">
    <property type="entry name" value="LARP1_HEAT"/>
    <property type="match status" value="1"/>
</dbReference>
<feature type="compositionally biased region" description="Polar residues" evidence="3">
    <location>
        <begin position="549"/>
        <end position="581"/>
    </location>
</feature>
<evidence type="ECO:0000256" key="3">
    <source>
        <dbReference type="SAM" id="MobiDB-lite"/>
    </source>
</evidence>
<feature type="compositionally biased region" description="Low complexity" evidence="3">
    <location>
        <begin position="448"/>
        <end position="462"/>
    </location>
</feature>
<dbReference type="Proteomes" id="UP001443914">
    <property type="component" value="Unassembled WGS sequence"/>
</dbReference>
<feature type="compositionally biased region" description="Basic and acidic residues" evidence="3">
    <location>
        <begin position="429"/>
        <end position="444"/>
    </location>
</feature>
<reference evidence="5" key="1">
    <citation type="submission" date="2024-03" db="EMBL/GenBank/DDBJ databases">
        <title>WGS assembly of Saponaria officinalis var. Norfolk2.</title>
        <authorList>
            <person name="Jenkins J."/>
            <person name="Shu S."/>
            <person name="Grimwood J."/>
            <person name="Barry K."/>
            <person name="Goodstein D."/>
            <person name="Schmutz J."/>
            <person name="Leebens-Mack J."/>
            <person name="Osbourn A."/>
        </authorList>
    </citation>
    <scope>NUCLEOTIDE SEQUENCE [LARGE SCALE GENOMIC DNA]</scope>
    <source>
        <strain evidence="5">JIC</strain>
    </source>
</reference>
<feature type="compositionally biased region" description="Polar residues" evidence="3">
    <location>
        <begin position="22"/>
        <end position="46"/>
    </location>
</feature>
<dbReference type="SMART" id="SM00715">
    <property type="entry name" value="LA"/>
    <property type="match status" value="1"/>
</dbReference>
<dbReference type="Gene3D" id="1.10.10.10">
    <property type="entry name" value="Winged helix-like DNA-binding domain superfamily/Winged helix DNA-binding domain"/>
    <property type="match status" value="1"/>
</dbReference>
<dbReference type="Pfam" id="PF05383">
    <property type="entry name" value="La"/>
    <property type="match status" value="1"/>
</dbReference>
<feature type="compositionally biased region" description="Basic and acidic residues" evidence="3">
    <location>
        <begin position="407"/>
        <end position="419"/>
    </location>
</feature>
<dbReference type="SUPFAM" id="SSF46785">
    <property type="entry name" value="Winged helix' DNA-binding domain"/>
    <property type="match status" value="1"/>
</dbReference>
<organism evidence="5 6">
    <name type="scientific">Saponaria officinalis</name>
    <name type="common">Common soapwort</name>
    <name type="synonym">Lychnis saponaria</name>
    <dbReference type="NCBI Taxonomy" id="3572"/>
    <lineage>
        <taxon>Eukaryota</taxon>
        <taxon>Viridiplantae</taxon>
        <taxon>Streptophyta</taxon>
        <taxon>Embryophyta</taxon>
        <taxon>Tracheophyta</taxon>
        <taxon>Spermatophyta</taxon>
        <taxon>Magnoliopsida</taxon>
        <taxon>eudicotyledons</taxon>
        <taxon>Gunneridae</taxon>
        <taxon>Pentapetalae</taxon>
        <taxon>Caryophyllales</taxon>
        <taxon>Caryophyllaceae</taxon>
        <taxon>Caryophylleae</taxon>
        <taxon>Saponaria</taxon>
    </lineage>
</organism>